<dbReference type="EMBL" id="AP017424">
    <property type="protein sequence ID" value="BAU81650.1"/>
    <property type="molecule type" value="Genomic_DNA"/>
</dbReference>
<organism evidence="1 2">
    <name type="scientific">Streptomyces laurentii</name>
    <dbReference type="NCBI Taxonomy" id="39478"/>
    <lineage>
        <taxon>Bacteria</taxon>
        <taxon>Bacillati</taxon>
        <taxon>Actinomycetota</taxon>
        <taxon>Actinomycetes</taxon>
        <taxon>Kitasatosporales</taxon>
        <taxon>Streptomycetaceae</taxon>
        <taxon>Streptomyces</taxon>
    </lineage>
</organism>
<gene>
    <name evidence="1" type="ORF">SLA_0696</name>
</gene>
<accession>A0A160NVL1</accession>
<evidence type="ECO:0000313" key="1">
    <source>
        <dbReference type="EMBL" id="BAU81650.1"/>
    </source>
</evidence>
<proteinExistence type="predicted"/>
<sequence>MEAWGARMELRTIQRRNRDATPADPLAVEGVVAGLMGSGRLTRSTAR</sequence>
<dbReference type="KEGG" id="slau:SLA_0696"/>
<keyword evidence="2" id="KW-1185">Reference proteome</keyword>
<evidence type="ECO:0000313" key="2">
    <source>
        <dbReference type="Proteomes" id="UP000217676"/>
    </source>
</evidence>
<dbReference type="Proteomes" id="UP000217676">
    <property type="component" value="Chromosome"/>
</dbReference>
<dbReference type="AlphaFoldDB" id="A0A160NVL1"/>
<protein>
    <submittedName>
        <fullName evidence="1">Resolvase, N domain-containing protein</fullName>
    </submittedName>
</protein>
<name>A0A160NVL1_STRLU</name>
<reference evidence="1 2" key="1">
    <citation type="journal article" date="2016" name="Genome Announc.">
        <title>Complete Genome Sequence of Thiostrepton-Producing Streptomyces laurentii ATCC 31255.</title>
        <authorList>
            <person name="Doi K."/>
            <person name="Fujino Y."/>
            <person name="Nagayoshi Y."/>
            <person name="Ohshima T."/>
            <person name="Ogata S."/>
        </authorList>
    </citation>
    <scope>NUCLEOTIDE SEQUENCE [LARGE SCALE GENOMIC DNA]</scope>
    <source>
        <strain evidence="1 2">ATCC 31255</strain>
    </source>
</reference>